<proteinExistence type="predicted"/>
<evidence type="ECO:0000313" key="2">
    <source>
        <dbReference type="EMBL" id="CZT06230.1"/>
    </source>
</evidence>
<dbReference type="InParanoid" id="A0A1E1L6T0"/>
<feature type="region of interest" description="Disordered" evidence="1">
    <location>
        <begin position="1"/>
        <end position="109"/>
    </location>
</feature>
<feature type="compositionally biased region" description="Basic and acidic residues" evidence="1">
    <location>
        <begin position="10"/>
        <end position="32"/>
    </location>
</feature>
<comment type="caution">
    <text evidence="2">The sequence shown here is derived from an EMBL/GenBank/DDBJ whole genome shotgun (WGS) entry which is preliminary data.</text>
</comment>
<feature type="compositionally biased region" description="Basic and acidic residues" evidence="1">
    <location>
        <begin position="71"/>
        <end position="85"/>
    </location>
</feature>
<protein>
    <submittedName>
        <fullName evidence="2">Uncharacterized protein</fullName>
    </submittedName>
</protein>
<dbReference type="EMBL" id="FJUW01000038">
    <property type="protein sequence ID" value="CZT06230.1"/>
    <property type="molecule type" value="Genomic_DNA"/>
</dbReference>
<reference evidence="3" key="1">
    <citation type="submission" date="2016-03" db="EMBL/GenBank/DDBJ databases">
        <authorList>
            <person name="Ploux O."/>
        </authorList>
    </citation>
    <scope>NUCLEOTIDE SEQUENCE [LARGE SCALE GENOMIC DNA]</scope>
    <source>
        <strain evidence="3">UK7</strain>
    </source>
</reference>
<accession>A0A1E1L6T0</accession>
<evidence type="ECO:0000256" key="1">
    <source>
        <dbReference type="SAM" id="MobiDB-lite"/>
    </source>
</evidence>
<name>A0A1E1L6T0_9HELO</name>
<sequence>MSQNQYNKTWSKDASYKQDKKSGAWDKRDPPKKYGAAPASHGYAGNYNAYSGKSGGILANGEKYVPPKAKKYPEPPIHKDPKDFNFGKGNGPGSSGGGNGGYDSDDDPF</sequence>
<dbReference type="Proteomes" id="UP000178129">
    <property type="component" value="Unassembled WGS sequence"/>
</dbReference>
<gene>
    <name evidence="2" type="ORF">RCO7_03277</name>
</gene>
<organism evidence="2 3">
    <name type="scientific">Rhynchosporium graminicola</name>
    <dbReference type="NCBI Taxonomy" id="2792576"/>
    <lineage>
        <taxon>Eukaryota</taxon>
        <taxon>Fungi</taxon>
        <taxon>Dikarya</taxon>
        <taxon>Ascomycota</taxon>
        <taxon>Pezizomycotina</taxon>
        <taxon>Leotiomycetes</taxon>
        <taxon>Helotiales</taxon>
        <taxon>Ploettnerulaceae</taxon>
        <taxon>Rhynchosporium</taxon>
    </lineage>
</organism>
<feature type="compositionally biased region" description="Gly residues" evidence="1">
    <location>
        <begin position="88"/>
        <end position="101"/>
    </location>
</feature>
<evidence type="ECO:0000313" key="3">
    <source>
        <dbReference type="Proteomes" id="UP000178129"/>
    </source>
</evidence>
<dbReference type="AlphaFoldDB" id="A0A1E1L6T0"/>
<keyword evidence="3" id="KW-1185">Reference proteome</keyword>